<dbReference type="InterPro" id="IPR036390">
    <property type="entry name" value="WH_DNA-bd_sf"/>
</dbReference>
<evidence type="ECO:0000313" key="5">
    <source>
        <dbReference type="EMBL" id="AVO32831.1"/>
    </source>
</evidence>
<evidence type="ECO:0000256" key="3">
    <source>
        <dbReference type="ARBA" id="ARBA00023163"/>
    </source>
</evidence>
<dbReference type="OrthoDB" id="9091488at2"/>
<dbReference type="Proteomes" id="UP000239709">
    <property type="component" value="Chromosome"/>
</dbReference>
<feature type="domain" description="HTH asnC-type" evidence="4">
    <location>
        <begin position="3"/>
        <end position="70"/>
    </location>
</feature>
<dbReference type="InterPro" id="IPR011991">
    <property type="entry name" value="ArsR-like_HTH"/>
</dbReference>
<dbReference type="GO" id="GO:0006355">
    <property type="term" value="P:regulation of DNA-templated transcription"/>
    <property type="evidence" value="ECO:0007669"/>
    <property type="project" value="UniProtKB-ARBA"/>
</dbReference>
<dbReference type="SUPFAM" id="SSF46785">
    <property type="entry name" value="Winged helix' DNA-binding domain"/>
    <property type="match status" value="1"/>
</dbReference>
<dbReference type="KEGG" id="otk:C6570_00070"/>
<organism evidence="5 6">
    <name type="scientific">Ottowia oryzae</name>
    <dbReference type="NCBI Taxonomy" id="2109914"/>
    <lineage>
        <taxon>Bacteria</taxon>
        <taxon>Pseudomonadati</taxon>
        <taxon>Pseudomonadota</taxon>
        <taxon>Betaproteobacteria</taxon>
        <taxon>Burkholderiales</taxon>
        <taxon>Comamonadaceae</taxon>
        <taxon>Ottowia</taxon>
    </lineage>
</organism>
<gene>
    <name evidence="5" type="ORF">C6570_00070</name>
</gene>
<reference evidence="5 6" key="1">
    <citation type="submission" date="2018-03" db="EMBL/GenBank/DDBJ databases">
        <title>Genome sequencing of Ottowia sp.</title>
        <authorList>
            <person name="Kim S.-J."/>
            <person name="Heo J."/>
            <person name="Kwon S.-W."/>
        </authorList>
    </citation>
    <scope>NUCLEOTIDE SEQUENCE [LARGE SCALE GENOMIC DNA]</scope>
    <source>
        <strain evidence="5 6">KADR8-3</strain>
    </source>
</reference>
<proteinExistence type="predicted"/>
<dbReference type="Gene3D" id="3.30.70.920">
    <property type="match status" value="1"/>
</dbReference>
<evidence type="ECO:0000256" key="1">
    <source>
        <dbReference type="ARBA" id="ARBA00023015"/>
    </source>
</evidence>
<dbReference type="InterPro" id="IPR019885">
    <property type="entry name" value="Tscrpt_reg_HTH_AsnC-type_CS"/>
</dbReference>
<keyword evidence="3" id="KW-0804">Transcription</keyword>
<dbReference type="Pfam" id="PF01037">
    <property type="entry name" value="AsnC_trans_reg"/>
    <property type="match status" value="1"/>
</dbReference>
<dbReference type="InterPro" id="IPR000485">
    <property type="entry name" value="AsnC-type_HTH_dom"/>
</dbReference>
<dbReference type="Gene3D" id="1.10.10.10">
    <property type="entry name" value="Winged helix-like DNA-binding domain superfamily/Winged helix DNA-binding domain"/>
    <property type="match status" value="1"/>
</dbReference>
<evidence type="ECO:0000259" key="4">
    <source>
        <dbReference type="PROSITE" id="PS50956"/>
    </source>
</evidence>
<sequence>MELDSTDWALLAALQTDASESNQALAERVGVSAPTALRRVRRLREAGLIRAQVALLDEDRVAALQGQGLTALAEVSLDRQGDEHLQAFERRAVQDGAVQQCYRVTPGPDFVLVLRVADMPHYQAVAERLFTQDANVRNVRVFFATRCAKFGTQVPLRAGG</sequence>
<dbReference type="PRINTS" id="PR00033">
    <property type="entry name" value="HTHASNC"/>
</dbReference>
<dbReference type="SUPFAM" id="SSF54909">
    <property type="entry name" value="Dimeric alpha+beta barrel"/>
    <property type="match status" value="1"/>
</dbReference>
<protein>
    <submittedName>
        <fullName evidence="5">AsnC family transcriptional regulator</fullName>
    </submittedName>
</protein>
<dbReference type="PANTHER" id="PTHR30154">
    <property type="entry name" value="LEUCINE-RESPONSIVE REGULATORY PROTEIN"/>
    <property type="match status" value="1"/>
</dbReference>
<evidence type="ECO:0000256" key="2">
    <source>
        <dbReference type="ARBA" id="ARBA00023125"/>
    </source>
</evidence>
<dbReference type="GO" id="GO:0043200">
    <property type="term" value="P:response to amino acid"/>
    <property type="evidence" value="ECO:0007669"/>
    <property type="project" value="TreeGrafter"/>
</dbReference>
<dbReference type="PROSITE" id="PS00519">
    <property type="entry name" value="HTH_ASNC_1"/>
    <property type="match status" value="1"/>
</dbReference>
<keyword evidence="6" id="KW-1185">Reference proteome</keyword>
<dbReference type="RefSeq" id="WP_106700915.1">
    <property type="nucleotide sequence ID" value="NZ_CP027666.1"/>
</dbReference>
<name>A0A2S0MAK2_9BURK</name>
<dbReference type="AlphaFoldDB" id="A0A2S0MAK2"/>
<accession>A0A2S0MAK2</accession>
<dbReference type="SMART" id="SM00344">
    <property type="entry name" value="HTH_ASNC"/>
    <property type="match status" value="1"/>
</dbReference>
<dbReference type="GO" id="GO:0005829">
    <property type="term" value="C:cytosol"/>
    <property type="evidence" value="ECO:0007669"/>
    <property type="project" value="TreeGrafter"/>
</dbReference>
<dbReference type="EMBL" id="CP027666">
    <property type="protein sequence ID" value="AVO32831.1"/>
    <property type="molecule type" value="Genomic_DNA"/>
</dbReference>
<dbReference type="PROSITE" id="PS50956">
    <property type="entry name" value="HTH_ASNC_2"/>
    <property type="match status" value="1"/>
</dbReference>
<keyword evidence="1" id="KW-0805">Transcription regulation</keyword>
<dbReference type="InterPro" id="IPR011008">
    <property type="entry name" value="Dimeric_a/b-barrel"/>
</dbReference>
<dbReference type="InterPro" id="IPR019888">
    <property type="entry name" value="Tscrpt_reg_AsnC-like"/>
</dbReference>
<dbReference type="Pfam" id="PF13404">
    <property type="entry name" value="HTH_AsnC-type"/>
    <property type="match status" value="1"/>
</dbReference>
<keyword evidence="2" id="KW-0238">DNA-binding</keyword>
<dbReference type="InterPro" id="IPR019887">
    <property type="entry name" value="Tscrpt_reg_AsnC/Lrp_C"/>
</dbReference>
<dbReference type="CDD" id="cd00090">
    <property type="entry name" value="HTH_ARSR"/>
    <property type="match status" value="1"/>
</dbReference>
<dbReference type="GO" id="GO:0043565">
    <property type="term" value="F:sequence-specific DNA binding"/>
    <property type="evidence" value="ECO:0007669"/>
    <property type="project" value="InterPro"/>
</dbReference>
<dbReference type="InterPro" id="IPR036388">
    <property type="entry name" value="WH-like_DNA-bd_sf"/>
</dbReference>
<dbReference type="PANTHER" id="PTHR30154:SF34">
    <property type="entry name" value="TRANSCRIPTIONAL REGULATOR AZLB"/>
    <property type="match status" value="1"/>
</dbReference>
<evidence type="ECO:0000313" key="6">
    <source>
        <dbReference type="Proteomes" id="UP000239709"/>
    </source>
</evidence>